<dbReference type="Pfam" id="PF13237">
    <property type="entry name" value="Fer4_10"/>
    <property type="match status" value="1"/>
</dbReference>
<keyword evidence="4" id="KW-0411">Iron-sulfur</keyword>
<dbReference type="PROSITE" id="PS00198">
    <property type="entry name" value="4FE4S_FER_1"/>
    <property type="match status" value="2"/>
</dbReference>
<proteinExistence type="predicted"/>
<keyword evidence="3" id="KW-0408">Iron</keyword>
<feature type="domain" description="4Fe-4S ferredoxin-type" evidence="5">
    <location>
        <begin position="258"/>
        <end position="287"/>
    </location>
</feature>
<dbReference type="RefSeq" id="WP_015051106.1">
    <property type="nucleotide sequence ID" value="NC_018870.1"/>
</dbReference>
<dbReference type="PANTHER" id="PTHR43687:SF1">
    <property type="entry name" value="FERREDOXIN III"/>
    <property type="match status" value="1"/>
</dbReference>
<reference evidence="6 7" key="1">
    <citation type="journal article" date="2012" name="BMC Genomics">
        <title>Genome-guided analysis of physiological and morphological traits of the fermentative acetate oxidizer Thermacetogenium phaeum.</title>
        <authorList>
            <person name="Oehler D."/>
            <person name="Poehlein A."/>
            <person name="Leimbach A."/>
            <person name="Muller N."/>
            <person name="Daniel R."/>
            <person name="Gottschalk G."/>
            <person name="Schink B."/>
        </authorList>
    </citation>
    <scope>NUCLEOTIDE SEQUENCE [LARGE SCALE GENOMIC DNA]</scope>
    <source>
        <strain evidence="7">ATCC BAA-254 / DSM 26808 / PB</strain>
    </source>
</reference>
<dbReference type="GO" id="GO:0046872">
    <property type="term" value="F:metal ion binding"/>
    <property type="evidence" value="ECO:0007669"/>
    <property type="project" value="UniProtKB-KW"/>
</dbReference>
<keyword evidence="7" id="KW-1185">Reference proteome</keyword>
<dbReference type="EMBL" id="CP003732">
    <property type="protein sequence ID" value="AFV12231.1"/>
    <property type="molecule type" value="Genomic_DNA"/>
</dbReference>
<feature type="domain" description="4Fe-4S ferredoxin-type" evidence="5">
    <location>
        <begin position="297"/>
        <end position="326"/>
    </location>
</feature>
<dbReference type="STRING" id="1089553.Tph_c20370"/>
<dbReference type="InterPro" id="IPR017900">
    <property type="entry name" value="4Fe4S_Fe_S_CS"/>
</dbReference>
<sequence>MQLLDDFARVFQAPDFVKPYLHLFATAEEMRLVVLLDGRSLTAGEIASVMQVAPEEMTVFLEQACRRRILKREVRERAVLFGAATFYDRLDHYAKYGNYYVIPRKARRQLDEWCFEEYLRRNDYFKQVLEKDPDYEKCHNEWVLLLSEVEEMIAAADSIRVLPCNCKMLADNCGFSREVCLELWQGSPEEAEGRELSKEEARRLVRRLDREGLMHTGGPPDWEETGRGHVCNCCICCCYPLRAARRLGTKGKWPRSRYIAVYDRERCHYCGLCTKRCPFGAFYHDGGEIVKEGIARKNVVFDSELCWGCGLCFNACPGQAITMERI</sequence>
<dbReference type="AlphaFoldDB" id="K4LGU7"/>
<evidence type="ECO:0000313" key="6">
    <source>
        <dbReference type="EMBL" id="AFV12231.1"/>
    </source>
</evidence>
<evidence type="ECO:0000256" key="2">
    <source>
        <dbReference type="ARBA" id="ARBA00022723"/>
    </source>
</evidence>
<dbReference type="Proteomes" id="UP000000467">
    <property type="component" value="Chromosome"/>
</dbReference>
<dbReference type="KEGG" id="tpz:Tph_c20370"/>
<dbReference type="InterPro" id="IPR017896">
    <property type="entry name" value="4Fe4S_Fe-S-bd"/>
</dbReference>
<dbReference type="SUPFAM" id="SSF54862">
    <property type="entry name" value="4Fe-4S ferredoxins"/>
    <property type="match status" value="1"/>
</dbReference>
<dbReference type="PROSITE" id="PS51379">
    <property type="entry name" value="4FE4S_FER_2"/>
    <property type="match status" value="2"/>
</dbReference>
<evidence type="ECO:0000256" key="4">
    <source>
        <dbReference type="ARBA" id="ARBA00023014"/>
    </source>
</evidence>
<gene>
    <name evidence="6" type="ordered locus">Tph_c20370</name>
</gene>
<keyword evidence="1" id="KW-0004">4Fe-4S</keyword>
<evidence type="ECO:0000256" key="3">
    <source>
        <dbReference type="ARBA" id="ARBA00023004"/>
    </source>
</evidence>
<dbReference type="PANTHER" id="PTHR43687">
    <property type="entry name" value="ADENYLYLSULFATE REDUCTASE, BETA SUBUNIT"/>
    <property type="match status" value="1"/>
</dbReference>
<evidence type="ECO:0000313" key="7">
    <source>
        <dbReference type="Proteomes" id="UP000000467"/>
    </source>
</evidence>
<dbReference type="HOGENOM" id="CLU_075823_0_0_9"/>
<dbReference type="eggNOG" id="COG1149">
    <property type="taxonomic scope" value="Bacteria"/>
</dbReference>
<name>K4LGU7_THEPS</name>
<protein>
    <submittedName>
        <fullName evidence="6">4Fe-4S cluser binding protein</fullName>
    </submittedName>
</protein>
<dbReference type="OrthoDB" id="9795268at2"/>
<dbReference type="InterPro" id="IPR050572">
    <property type="entry name" value="Fe-S_Ferredoxin"/>
</dbReference>
<keyword evidence="2" id="KW-0479">Metal-binding</keyword>
<accession>K4LGU7</accession>
<dbReference type="GO" id="GO:0051539">
    <property type="term" value="F:4 iron, 4 sulfur cluster binding"/>
    <property type="evidence" value="ECO:0007669"/>
    <property type="project" value="UniProtKB-KW"/>
</dbReference>
<organism evidence="6 7">
    <name type="scientific">Thermacetogenium phaeum (strain ATCC BAA-254 / DSM 26808 / PB)</name>
    <dbReference type="NCBI Taxonomy" id="1089553"/>
    <lineage>
        <taxon>Bacteria</taxon>
        <taxon>Bacillati</taxon>
        <taxon>Bacillota</taxon>
        <taxon>Clostridia</taxon>
        <taxon>Thermoanaerobacterales</taxon>
        <taxon>Thermoanaerobacteraceae</taxon>
        <taxon>Thermacetogenium</taxon>
    </lineage>
</organism>
<dbReference type="Gene3D" id="3.30.70.20">
    <property type="match status" value="2"/>
</dbReference>
<evidence type="ECO:0000256" key="1">
    <source>
        <dbReference type="ARBA" id="ARBA00022485"/>
    </source>
</evidence>
<evidence type="ECO:0000259" key="5">
    <source>
        <dbReference type="PROSITE" id="PS51379"/>
    </source>
</evidence>